<evidence type="ECO:0000313" key="3">
    <source>
        <dbReference type="Proteomes" id="UP000215459"/>
    </source>
</evidence>
<evidence type="ECO:0000313" key="2">
    <source>
        <dbReference type="EMBL" id="OYD09161.1"/>
    </source>
</evidence>
<dbReference type="OrthoDB" id="154912at2"/>
<keyword evidence="1" id="KW-0812">Transmembrane</keyword>
<keyword evidence="1" id="KW-1133">Transmembrane helix</keyword>
<dbReference type="Proteomes" id="UP000215459">
    <property type="component" value="Unassembled WGS sequence"/>
</dbReference>
<feature type="transmembrane region" description="Helical" evidence="1">
    <location>
        <begin position="73"/>
        <end position="93"/>
    </location>
</feature>
<name>A0A235BA63_9BACL</name>
<evidence type="ECO:0008006" key="4">
    <source>
        <dbReference type="Google" id="ProtNLM"/>
    </source>
</evidence>
<dbReference type="AlphaFoldDB" id="A0A235BA63"/>
<dbReference type="InterPro" id="IPR038750">
    <property type="entry name" value="YczE/YyaS-like"/>
</dbReference>
<feature type="transmembrane region" description="Helical" evidence="1">
    <location>
        <begin position="7"/>
        <end position="24"/>
    </location>
</feature>
<dbReference type="Pfam" id="PF19700">
    <property type="entry name" value="DUF6198"/>
    <property type="match status" value="1"/>
</dbReference>
<dbReference type="PANTHER" id="PTHR40078:SF1">
    <property type="entry name" value="INTEGRAL MEMBRANE PROTEIN"/>
    <property type="match status" value="1"/>
</dbReference>
<comment type="caution">
    <text evidence="2">The sequence shown here is derived from an EMBL/GenBank/DDBJ whole genome shotgun (WGS) entry which is preliminary data.</text>
</comment>
<gene>
    <name evidence="2" type="ORF">CHM34_03455</name>
</gene>
<organism evidence="2 3">
    <name type="scientific">Paludifilum halophilum</name>
    <dbReference type="NCBI Taxonomy" id="1642702"/>
    <lineage>
        <taxon>Bacteria</taxon>
        <taxon>Bacillati</taxon>
        <taxon>Bacillota</taxon>
        <taxon>Bacilli</taxon>
        <taxon>Bacillales</taxon>
        <taxon>Thermoactinomycetaceae</taxon>
        <taxon>Paludifilum</taxon>
    </lineage>
</organism>
<dbReference type="EMBL" id="NOWF01000002">
    <property type="protein sequence ID" value="OYD09161.1"/>
    <property type="molecule type" value="Genomic_DNA"/>
</dbReference>
<keyword evidence="3" id="KW-1185">Reference proteome</keyword>
<feature type="transmembrane region" description="Helical" evidence="1">
    <location>
        <begin position="150"/>
        <end position="174"/>
    </location>
</feature>
<reference evidence="2 3" key="1">
    <citation type="submission" date="2017-07" db="EMBL/GenBank/DDBJ databases">
        <title>The genome sequence of Paludifilum halophilum highlights mechanisms for microbial adaptation to high salt environemnts.</title>
        <authorList>
            <person name="Belbahri L."/>
        </authorList>
    </citation>
    <scope>NUCLEOTIDE SEQUENCE [LARGE SCALE GENOMIC DNA]</scope>
    <source>
        <strain evidence="2 3">DSM 102817</strain>
    </source>
</reference>
<accession>A0A235BA63</accession>
<feature type="transmembrane region" description="Helical" evidence="1">
    <location>
        <begin position="44"/>
        <end position="64"/>
    </location>
</feature>
<sequence>MIRWGAFMVGIWVMALGIVMMIQAEMGLAPWDVFHMGLANISPLTVGMWLQIVGFILVSLASLLSKKLPGPGAVLNMILVGFFVDLLLGAGWIPTPDPIWAKIVLLLVGLLVMGIGNGLYIAPRLGAGPRDGLVIVLSERLSQPIRRVRAVMEISVLIMGWLLGGPVFIGTLLFSVSIGPMMQTSIQFWERQIDQWLGRGVPVENINQRTLRSYHHDGFSGKIRG</sequence>
<evidence type="ECO:0000256" key="1">
    <source>
        <dbReference type="SAM" id="Phobius"/>
    </source>
</evidence>
<proteinExistence type="predicted"/>
<keyword evidence="1" id="KW-0472">Membrane</keyword>
<feature type="transmembrane region" description="Helical" evidence="1">
    <location>
        <begin position="99"/>
        <end position="122"/>
    </location>
</feature>
<dbReference type="PANTHER" id="PTHR40078">
    <property type="entry name" value="INTEGRAL MEMBRANE PROTEIN-RELATED"/>
    <property type="match status" value="1"/>
</dbReference>
<protein>
    <recommendedName>
        <fullName evidence="4">YitT family protein</fullName>
    </recommendedName>
</protein>